<keyword evidence="4 11" id="KW-0547">Nucleotide-binding</keyword>
<name>A0A9P8KWN4_9PEZI</name>
<dbReference type="PROSITE" id="PS50908">
    <property type="entry name" value="RWD"/>
    <property type="match status" value="1"/>
</dbReference>
<protein>
    <recommendedName>
        <fullName evidence="1">non-specific serine/threonine protein kinase</fullName>
        <ecNumber evidence="1">2.7.11.1</ecNumber>
    </recommendedName>
</protein>
<dbReference type="InterPro" id="IPR011009">
    <property type="entry name" value="Kinase-like_dom_sf"/>
</dbReference>
<keyword evidence="6 11" id="KW-0067">ATP-binding</keyword>
<feature type="binding site" evidence="11">
    <location>
        <position position="629"/>
    </location>
    <ligand>
        <name>ATP</name>
        <dbReference type="ChEBI" id="CHEBI:30616"/>
    </ligand>
</feature>
<dbReference type="GO" id="GO:0005737">
    <property type="term" value="C:cytoplasm"/>
    <property type="evidence" value="ECO:0007669"/>
    <property type="project" value="TreeGrafter"/>
</dbReference>
<dbReference type="EMBL" id="JAGHQL010000102">
    <property type="protein sequence ID" value="KAH0538605.1"/>
    <property type="molecule type" value="Genomic_DNA"/>
</dbReference>
<dbReference type="Gene3D" id="3.40.50.800">
    <property type="entry name" value="Anticodon-binding domain"/>
    <property type="match status" value="1"/>
</dbReference>
<evidence type="ECO:0000313" key="17">
    <source>
        <dbReference type="Proteomes" id="UP000698800"/>
    </source>
</evidence>
<evidence type="ECO:0000256" key="11">
    <source>
        <dbReference type="PIRSR" id="PIRSR000660-2"/>
    </source>
</evidence>
<dbReference type="FunFam" id="3.40.50.800:FF:000009">
    <property type="entry name" value="Eukaryotic translation initiation factor 2-alpha kinase"/>
    <property type="match status" value="1"/>
</dbReference>
<dbReference type="InterPro" id="IPR000719">
    <property type="entry name" value="Prot_kinase_dom"/>
</dbReference>
<dbReference type="GO" id="GO:0004694">
    <property type="term" value="F:eukaryotic translation initiation factor 2alpha kinase activity"/>
    <property type="evidence" value="ECO:0007669"/>
    <property type="project" value="InterPro"/>
</dbReference>
<dbReference type="InterPro" id="IPR024435">
    <property type="entry name" value="HisRS-related_dom"/>
</dbReference>
<dbReference type="PANTHER" id="PTHR11042">
    <property type="entry name" value="EUKARYOTIC TRANSLATION INITIATION FACTOR 2-ALPHA KINASE EIF2-ALPHA KINASE -RELATED"/>
    <property type="match status" value="1"/>
</dbReference>
<dbReference type="GO" id="GO:0005524">
    <property type="term" value="F:ATP binding"/>
    <property type="evidence" value="ECO:0007669"/>
    <property type="project" value="UniProtKB-UniRule"/>
</dbReference>
<dbReference type="GO" id="GO:0005634">
    <property type="term" value="C:nucleus"/>
    <property type="evidence" value="ECO:0007669"/>
    <property type="project" value="TreeGrafter"/>
</dbReference>
<evidence type="ECO:0000256" key="12">
    <source>
        <dbReference type="PROSITE-ProRule" id="PRU10141"/>
    </source>
</evidence>
<dbReference type="SUPFAM" id="SSF56112">
    <property type="entry name" value="Protein kinase-like (PK-like)"/>
    <property type="match status" value="2"/>
</dbReference>
<dbReference type="EC" id="2.7.11.1" evidence="1"/>
<dbReference type="GO" id="GO:0009893">
    <property type="term" value="P:positive regulation of metabolic process"/>
    <property type="evidence" value="ECO:0007669"/>
    <property type="project" value="UniProtKB-ARBA"/>
</dbReference>
<evidence type="ECO:0000256" key="13">
    <source>
        <dbReference type="SAM" id="MobiDB-lite"/>
    </source>
</evidence>
<dbReference type="Pfam" id="PF00069">
    <property type="entry name" value="Pkinase"/>
    <property type="match status" value="3"/>
</dbReference>
<evidence type="ECO:0000256" key="8">
    <source>
        <dbReference type="ARBA" id="ARBA00047899"/>
    </source>
</evidence>
<dbReference type="Pfam" id="PF05773">
    <property type="entry name" value="RWD"/>
    <property type="match status" value="1"/>
</dbReference>
<comment type="catalytic activity">
    <reaction evidence="9">
        <text>L-seryl-[protein] + ATP = O-phospho-L-seryl-[protein] + ADP + H(+)</text>
        <dbReference type="Rhea" id="RHEA:17989"/>
        <dbReference type="Rhea" id="RHEA-COMP:9863"/>
        <dbReference type="Rhea" id="RHEA-COMP:11604"/>
        <dbReference type="ChEBI" id="CHEBI:15378"/>
        <dbReference type="ChEBI" id="CHEBI:29999"/>
        <dbReference type="ChEBI" id="CHEBI:30616"/>
        <dbReference type="ChEBI" id="CHEBI:83421"/>
        <dbReference type="ChEBI" id="CHEBI:456216"/>
        <dbReference type="EC" id="2.7.11.1"/>
    </reaction>
</comment>
<dbReference type="PIRSF" id="PIRSF000660">
    <property type="entry name" value="Ser/Thr_PK_GCN2"/>
    <property type="match status" value="1"/>
</dbReference>
<dbReference type="FunFam" id="1.10.510.10:FF:000821">
    <property type="entry name" value="Serine/threonine-protein kinase gcn2"/>
    <property type="match status" value="1"/>
</dbReference>
<feature type="binding site" evidence="12">
    <location>
        <position position="630"/>
    </location>
    <ligand>
        <name>ATP</name>
        <dbReference type="ChEBI" id="CHEBI:30616"/>
    </ligand>
</feature>
<dbReference type="InterPro" id="IPR036621">
    <property type="entry name" value="Anticodon-bd_dom_sf"/>
</dbReference>
<feature type="compositionally biased region" description="Basic and acidic residues" evidence="13">
    <location>
        <begin position="177"/>
        <end position="207"/>
    </location>
</feature>
<dbReference type="SUPFAM" id="SSF54495">
    <property type="entry name" value="UBC-like"/>
    <property type="match status" value="1"/>
</dbReference>
<dbReference type="PANTHER" id="PTHR11042:SF136">
    <property type="entry name" value="EIF-2-ALPHA KINASE GCN2"/>
    <property type="match status" value="1"/>
</dbReference>
<feature type="compositionally biased region" description="Basic and acidic residues" evidence="13">
    <location>
        <begin position="1471"/>
        <end position="1483"/>
    </location>
</feature>
<comment type="caution">
    <text evidence="16">The sequence shown here is derived from an EMBL/GenBank/DDBJ whole genome shotgun (WGS) entry which is preliminary data.</text>
</comment>
<comment type="catalytic activity">
    <reaction evidence="8">
        <text>L-threonyl-[protein] + ATP = O-phospho-L-threonyl-[protein] + ADP + H(+)</text>
        <dbReference type="Rhea" id="RHEA:46608"/>
        <dbReference type="Rhea" id="RHEA-COMP:11060"/>
        <dbReference type="Rhea" id="RHEA-COMP:11605"/>
        <dbReference type="ChEBI" id="CHEBI:15378"/>
        <dbReference type="ChEBI" id="CHEBI:30013"/>
        <dbReference type="ChEBI" id="CHEBI:30616"/>
        <dbReference type="ChEBI" id="CHEBI:61977"/>
        <dbReference type="ChEBI" id="CHEBI:456216"/>
        <dbReference type="EC" id="2.7.11.1"/>
    </reaction>
</comment>
<dbReference type="PROSITE" id="PS00108">
    <property type="entry name" value="PROTEIN_KINASE_ST"/>
    <property type="match status" value="1"/>
</dbReference>
<dbReference type="Gene3D" id="3.30.200.20">
    <property type="entry name" value="Phosphorylase Kinase, domain 1"/>
    <property type="match status" value="1"/>
</dbReference>
<gene>
    <name evidence="16" type="ORF">FGG08_004806</name>
</gene>
<feature type="compositionally biased region" description="Polar residues" evidence="13">
    <location>
        <begin position="682"/>
        <end position="691"/>
    </location>
</feature>
<feature type="region of interest" description="Disordered" evidence="13">
    <location>
        <begin position="720"/>
        <end position="765"/>
    </location>
</feature>
<dbReference type="Proteomes" id="UP000698800">
    <property type="component" value="Unassembled WGS sequence"/>
</dbReference>
<dbReference type="Pfam" id="PF12745">
    <property type="entry name" value="HGTP_anticodon2"/>
    <property type="match status" value="1"/>
</dbReference>
<dbReference type="SMART" id="SM00591">
    <property type="entry name" value="RWD"/>
    <property type="match status" value="1"/>
</dbReference>
<dbReference type="PROSITE" id="PS50011">
    <property type="entry name" value="PROTEIN_KINASE_DOM"/>
    <property type="match status" value="2"/>
</dbReference>
<dbReference type="InterPro" id="IPR050339">
    <property type="entry name" value="CC_SR_Kinase"/>
</dbReference>
<keyword evidence="17" id="KW-1185">Reference proteome</keyword>
<keyword evidence="3" id="KW-0808">Transferase</keyword>
<feature type="binding site" evidence="11">
    <location>
        <begin position="606"/>
        <end position="614"/>
    </location>
    <ligand>
        <name>ATP</name>
        <dbReference type="ChEBI" id="CHEBI:30616"/>
    </ligand>
</feature>
<evidence type="ECO:0000256" key="10">
    <source>
        <dbReference type="PIRSR" id="PIRSR000660-1"/>
    </source>
</evidence>
<dbReference type="Gene3D" id="1.10.510.10">
    <property type="entry name" value="Transferase(Phosphotransferase) domain 1"/>
    <property type="match status" value="2"/>
</dbReference>
<feature type="domain" description="Protein kinase" evidence="14">
    <location>
        <begin position="277"/>
        <end position="551"/>
    </location>
</feature>
<feature type="region of interest" description="Disordered" evidence="13">
    <location>
        <begin position="1"/>
        <end position="21"/>
    </location>
</feature>
<dbReference type="InterPro" id="IPR006575">
    <property type="entry name" value="RWD_dom"/>
</dbReference>
<feature type="active site" description="Proton acceptor" evidence="10">
    <location>
        <position position="824"/>
    </location>
</feature>
<dbReference type="PROSITE" id="PS00107">
    <property type="entry name" value="PROTEIN_KINASE_ATP"/>
    <property type="match status" value="1"/>
</dbReference>
<reference evidence="16" key="1">
    <citation type="submission" date="2021-03" db="EMBL/GenBank/DDBJ databases">
        <title>Comparative genomics and phylogenomic investigation of the class Geoglossomycetes provide insights into ecological specialization and systematics.</title>
        <authorList>
            <person name="Melie T."/>
            <person name="Pirro S."/>
            <person name="Miller A.N."/>
            <person name="Quandt A."/>
        </authorList>
    </citation>
    <scope>NUCLEOTIDE SEQUENCE</scope>
    <source>
        <strain evidence="16">GBOQ0MN5Z8</strain>
    </source>
</reference>
<feature type="domain" description="RWD" evidence="15">
    <location>
        <begin position="54"/>
        <end position="163"/>
    </location>
</feature>
<evidence type="ECO:0000259" key="15">
    <source>
        <dbReference type="PROSITE" id="PS50908"/>
    </source>
</evidence>
<evidence type="ECO:0000256" key="6">
    <source>
        <dbReference type="ARBA" id="ARBA00022840"/>
    </source>
</evidence>
<dbReference type="GO" id="GO:0000077">
    <property type="term" value="P:DNA damage checkpoint signaling"/>
    <property type="evidence" value="ECO:0007669"/>
    <property type="project" value="InterPro"/>
</dbReference>
<sequence>MSLPTTPWTNFQKRNQNKQNGFPELKAVSPLEAPSAATPKSPGVAIDYNEVQQNEVEVLQSIYMEDFEEAGSKTGAWHKTADHTFKLHLKAPSDPDTSITLSVTMTATYPKTLPLLSVSNAAGLRHATRLRIDEILEKEPREHLGSEMIFDLTSSILDALEEDVQFRAEDEALPSLEEERAVQEAEAQRRAQRQDEEIRRKRQEESIEEERMLGRMVEEELKRRKDKAREIRRKSKPPNLEEDLLPQDESDEANHLIFDRPCRIKDSKGNFATFRKVVEISKLHHGPVTEVLTVRPVCAQKADVCTLALKQVDLRSTSSPDSLAFKREVQTLEQELERLKGLQHPNILGLLESKVNRFNPEENVWRVSVLTELANKGSLEELLDMVGSVSVENLRSWTIQILEGLDFLHRNGVVHKDLHANNVLLFRLAFGGTTTIKLADGGYQRHLHYLRNQANAKISLTAVSRSVSWFPPELTQSENILFTRKTDIWDFGIIFLQMAFGLNMLEKHTSPDALIESMELSDSLFEFLRKIFRHDPKKRCSAFDLLPCEFLRNDDPLLAEFSARPPNSQVSSTASLAPPTRVRHDSVTMVSSNSRYANDFVEAGRLGKGGFGEVVKARNKLDHRVYAIKKITQTSRGSLTDVLSEIILLSRLNHPYVVRYYTAWMEEDFGISLDADEDAVSFTESSLSPNDGPSIEFGPSTTGGLDFISSTGFPQIQFENDSEDEQSELEAEDEQSEALEEAPERQDAEAIGNNLKLRRTRSSSRTQRPIKSTLYIQMEYCEKHTLRDLLRQGLAGNIDESWRLFRQILEGLSHIHGHGIIHRDLKPDNIFIDETSNPRIGDFGLATSGQYYLADKASSSAGNIDSDLTTDIGTTLYVAPELRSSSNGHYNDKVDMYSLGIIFFEMCYPLKTAMERDHVIRNLREKDFALPSEFESEKRMIQGDMIKSLLKHRPNERPSSAELLQSGKLPVQIEDETIQQALRGLSDPNSPYYQKMMSAIFSQPTKQAKDYAWDMGTTAYGSNELLLQSTVKDVLTSIFRHHGAVEATRPLLFPRSSHYSSNVVQLLDSSGTLVQLPYDLTLPHARAIARQTPPSQKSFAFGNVYRDLYTGGQPRNHGEVDFDIVSYDSLDLALKEAEVVKVLDEIVDTFPSIKTAQMCFHINHSDLLEVIMEYCRISVPQRPAVKEILSKLNIGQWTWLKIRNELRAPSLGVSSTSVDDLARFDFRDNPEKTFQKLKNIFEGTGMIDRCSSVFVHINSVITYLNAFNVHRKIYVSPLSCFNDKFYKGGLMFQCLYDTKRRDVFAAGGRYDRLILEHRPKLQGQFQNCHAVGFNLGWEKIFTSMNRFQKNASKAFLKKTEEGPASTWSTRRCDVLVASFCATTLRTTGVNIVQDLWANDISAELAVDARSPEDLLSHYQDDKHSWVIIIKQDNSGSNDRNLKVKNMIRKEDSDIRNPELLSWLRSEIRERDRDRREGPVEKSKSLGSRHTGPSDIAQSSSDREHDVRVLASLHRGKKHNRRNVVEAGKITSLKKVFALWPEAKSPIAVSRTQELVQSFLDGPIAAIETRDDILDMIRDTRLSDPDSWRKVTQSVPLTERKYLGQVHELLSDMAKDSKVTTRNAFIYNFRTGSCIYYDLERPS</sequence>
<dbReference type="OrthoDB" id="341578at2759"/>
<dbReference type="FunFam" id="3.10.110.10:FF:000050">
    <property type="entry name" value="eIF-2-alpha kinase GCN2"/>
    <property type="match status" value="1"/>
</dbReference>
<evidence type="ECO:0000256" key="9">
    <source>
        <dbReference type="ARBA" id="ARBA00048679"/>
    </source>
</evidence>
<dbReference type="InterPro" id="IPR016135">
    <property type="entry name" value="UBQ-conjugating_enzyme/RWD"/>
</dbReference>
<evidence type="ECO:0000256" key="1">
    <source>
        <dbReference type="ARBA" id="ARBA00012513"/>
    </source>
</evidence>
<dbReference type="InterPro" id="IPR008271">
    <property type="entry name" value="Ser/Thr_kinase_AS"/>
</dbReference>
<dbReference type="CDD" id="cd22265">
    <property type="entry name" value="UDM1_RNF168"/>
    <property type="match status" value="1"/>
</dbReference>
<dbReference type="CDD" id="cd14046">
    <property type="entry name" value="STKc_EIF2AK4_GCN2_rpt2"/>
    <property type="match status" value="1"/>
</dbReference>
<evidence type="ECO:0000256" key="3">
    <source>
        <dbReference type="ARBA" id="ARBA00022679"/>
    </source>
</evidence>
<accession>A0A9P8KWN4</accession>
<keyword evidence="2" id="KW-0723">Serine/threonine-protein kinase</keyword>
<evidence type="ECO:0000256" key="2">
    <source>
        <dbReference type="ARBA" id="ARBA00022527"/>
    </source>
</evidence>
<comment type="similarity">
    <text evidence="7">Belongs to the protein kinase superfamily. Ser/Thr protein kinase family. GCN2 subfamily.</text>
</comment>
<evidence type="ECO:0000313" key="16">
    <source>
        <dbReference type="EMBL" id="KAH0538605.1"/>
    </source>
</evidence>
<proteinExistence type="inferred from homology"/>
<dbReference type="CDD" id="cd23823">
    <property type="entry name" value="RWD_GCN2"/>
    <property type="match status" value="1"/>
</dbReference>
<organism evidence="16 17">
    <name type="scientific">Glutinoglossum americanum</name>
    <dbReference type="NCBI Taxonomy" id="1670608"/>
    <lineage>
        <taxon>Eukaryota</taxon>
        <taxon>Fungi</taxon>
        <taxon>Dikarya</taxon>
        <taxon>Ascomycota</taxon>
        <taxon>Pezizomycotina</taxon>
        <taxon>Geoglossomycetes</taxon>
        <taxon>Geoglossales</taxon>
        <taxon>Geoglossaceae</taxon>
        <taxon>Glutinoglossum</taxon>
    </lineage>
</organism>
<dbReference type="InterPro" id="IPR041715">
    <property type="entry name" value="HisRS-like_core"/>
</dbReference>
<feature type="region of interest" description="Disordered" evidence="13">
    <location>
        <begin position="682"/>
        <end position="701"/>
    </location>
</feature>
<feature type="compositionally biased region" description="Acidic residues" evidence="13">
    <location>
        <begin position="720"/>
        <end position="741"/>
    </location>
</feature>
<dbReference type="CDD" id="cd14012">
    <property type="entry name" value="PK_eIF2AK_GCN2_rpt1"/>
    <property type="match status" value="1"/>
</dbReference>
<evidence type="ECO:0000256" key="5">
    <source>
        <dbReference type="ARBA" id="ARBA00022777"/>
    </source>
</evidence>
<evidence type="ECO:0000256" key="7">
    <source>
        <dbReference type="ARBA" id="ARBA00037982"/>
    </source>
</evidence>
<dbReference type="InterPro" id="IPR045864">
    <property type="entry name" value="aa-tRNA-synth_II/BPL/LPL"/>
</dbReference>
<dbReference type="Gene3D" id="3.10.110.10">
    <property type="entry name" value="Ubiquitin Conjugating Enzyme"/>
    <property type="match status" value="1"/>
</dbReference>
<evidence type="ECO:0000256" key="4">
    <source>
        <dbReference type="ARBA" id="ARBA00022741"/>
    </source>
</evidence>
<dbReference type="Gene3D" id="3.30.930.10">
    <property type="entry name" value="Bira Bifunctional Protein, Domain 2"/>
    <property type="match status" value="1"/>
</dbReference>
<dbReference type="InterPro" id="IPR017441">
    <property type="entry name" value="Protein_kinase_ATP_BS"/>
</dbReference>
<feature type="region of interest" description="Disordered" evidence="13">
    <location>
        <begin position="171"/>
        <end position="207"/>
    </location>
</feature>
<keyword evidence="5" id="KW-0418">Kinase</keyword>
<feature type="compositionally biased region" description="Polar residues" evidence="13">
    <location>
        <begin position="1"/>
        <end position="20"/>
    </location>
</feature>
<feature type="domain" description="Protein kinase" evidence="14">
    <location>
        <begin position="600"/>
        <end position="969"/>
    </location>
</feature>
<dbReference type="SMART" id="SM00220">
    <property type="entry name" value="S_TKc"/>
    <property type="match status" value="2"/>
</dbReference>
<dbReference type="SUPFAM" id="SSF55681">
    <property type="entry name" value="Class II aaRS and biotin synthetases"/>
    <property type="match status" value="1"/>
</dbReference>
<feature type="region of interest" description="Disordered" evidence="13">
    <location>
        <begin position="224"/>
        <end position="248"/>
    </location>
</feature>
<feature type="region of interest" description="Disordered" evidence="13">
    <location>
        <begin position="1471"/>
        <end position="1505"/>
    </location>
</feature>
<evidence type="ECO:0000259" key="14">
    <source>
        <dbReference type="PROSITE" id="PS50011"/>
    </source>
</evidence>
<dbReference type="Pfam" id="PF13393">
    <property type="entry name" value="tRNA-synt_His"/>
    <property type="match status" value="1"/>
</dbReference>
<dbReference type="InterPro" id="IPR016255">
    <property type="entry name" value="Gcn2"/>
</dbReference>
<dbReference type="FunFam" id="3.30.930.10:FF:000074">
    <property type="entry name" value="Serine/threonine-protein kinase gcn2"/>
    <property type="match status" value="1"/>
</dbReference>